<feature type="domain" description="Putative heavy-metal chelation" evidence="1">
    <location>
        <begin position="182"/>
        <end position="243"/>
    </location>
</feature>
<evidence type="ECO:0000313" key="3">
    <source>
        <dbReference type="Proteomes" id="UP001165498"/>
    </source>
</evidence>
<comment type="caution">
    <text evidence="2">The sequence shown here is derived from an EMBL/GenBank/DDBJ whole genome shotgun (WGS) entry which is preliminary data.</text>
</comment>
<dbReference type="InterPro" id="IPR007161">
    <property type="entry name" value="DUF364"/>
</dbReference>
<evidence type="ECO:0000313" key="2">
    <source>
        <dbReference type="EMBL" id="MCQ4165549.1"/>
    </source>
</evidence>
<dbReference type="Gene3D" id="3.40.50.11590">
    <property type="match status" value="1"/>
</dbReference>
<dbReference type="EMBL" id="JANFQO010000010">
    <property type="protein sequence ID" value="MCQ4165549.1"/>
    <property type="molecule type" value="Genomic_DNA"/>
</dbReference>
<accession>A0ABT1QTD9</accession>
<reference evidence="2" key="1">
    <citation type="submission" date="2022-07" db="EMBL/GenBank/DDBJ databases">
        <title>Tahibacter sp., a new gammaproteobacterium isolated from the silt sample collected at pig farm.</title>
        <authorList>
            <person name="Chen H."/>
        </authorList>
    </citation>
    <scope>NUCLEOTIDE SEQUENCE</scope>
    <source>
        <strain evidence="2">P2K</strain>
    </source>
</reference>
<organism evidence="2 3">
    <name type="scientific">Tahibacter harae</name>
    <dbReference type="NCBI Taxonomy" id="2963937"/>
    <lineage>
        <taxon>Bacteria</taxon>
        <taxon>Pseudomonadati</taxon>
        <taxon>Pseudomonadota</taxon>
        <taxon>Gammaproteobacteria</taxon>
        <taxon>Lysobacterales</taxon>
        <taxon>Rhodanobacteraceae</taxon>
        <taxon>Tahibacter</taxon>
    </lineage>
</organism>
<sequence>MNLALDCLRHLGDAGLLAGRELEEIIFTDFYSAAVLDNGAAGWALNYAAARPWRRRERRWLHRARQDSLLRRTLFSTSVPAEAAGLRAALLAALSLPALQAPTRYGFRSETDLPSPLLDKACHAAVIGFGGLMWRLFGVPGLRSLRILDLGLQRRRGEMESVAAAMRLARPALRIELGDGRELALHDCDTVSITGSALCNGSLDSLLAATRTGQQVIVQGQSIAVHPQALFDRGVAAVLTTRKSSALLPLARADRSGAALRPWFEGGNERLCLLPA</sequence>
<dbReference type="SUPFAM" id="SSF159713">
    <property type="entry name" value="Dhaf3308-like"/>
    <property type="match status" value="1"/>
</dbReference>
<dbReference type="Pfam" id="PF04016">
    <property type="entry name" value="DUF364"/>
    <property type="match status" value="1"/>
</dbReference>
<gene>
    <name evidence="2" type="ORF">NM961_12595</name>
</gene>
<proteinExistence type="predicted"/>
<protein>
    <submittedName>
        <fullName evidence="2">DUF364 domain-containing protein</fullName>
    </submittedName>
</protein>
<keyword evidence="3" id="KW-1185">Reference proteome</keyword>
<evidence type="ECO:0000259" key="1">
    <source>
        <dbReference type="Pfam" id="PF04016"/>
    </source>
</evidence>
<dbReference type="RefSeq" id="WP_255914738.1">
    <property type="nucleotide sequence ID" value="NZ_JANFQO010000010.1"/>
</dbReference>
<dbReference type="Proteomes" id="UP001165498">
    <property type="component" value="Unassembled WGS sequence"/>
</dbReference>
<name>A0ABT1QTD9_9GAMM</name>